<keyword evidence="10 11" id="KW-0694">RNA-binding</keyword>
<evidence type="ECO:0000256" key="6">
    <source>
        <dbReference type="ARBA" id="ARBA00022741"/>
    </source>
</evidence>
<sequence>MESALSDGIFEAIARCADELGLETYIIGGFVRDIVMHRPSKDIDIVCVGNGIELAQALKKNFGKKCSLSVFKNFGTAQIKYKGYEVEFVGARKESYRSDSRKPIVEDGTLEDDLIRRDLTINAMAISLNKESFGAFIDPFDGLKDVENRLIRTPQNPDATFEDDPLRMMRAIRFATQLDFVVVPEVLESIVRKHERIEIISMERISDEFKKIILSPRPSLGLELMMETELLSYYLPELVLLKGAETIDGVGHKENFSHSLIVLDNIANVTSDLYLRLAGLFHDIAKPKTKRYEKGFGWSFHNHNIEGARMIPKIFKRIKLPLNDKMKYVQKLVFLHMRPSQLADEGVTDSAIRRLLFDAGDHIDDLMTLCEADISSKNPKKVEKYLRNFAIVRQKLVEVEEKDRIRNFKSPITGEMIMQLYNLSPSKEVGVIKEAIKEAILDGKIQNEYDEAYAYMLETAKKMGLSPVEIK</sequence>
<dbReference type="SUPFAM" id="SSF81301">
    <property type="entry name" value="Nucleotidyltransferase"/>
    <property type="match status" value="1"/>
</dbReference>
<evidence type="ECO:0000256" key="3">
    <source>
        <dbReference type="ARBA" id="ARBA00022694"/>
    </source>
</evidence>
<feature type="domain" description="HD" evidence="13">
    <location>
        <begin position="256"/>
        <end position="343"/>
    </location>
</feature>
<keyword evidence="9" id="KW-0460">Magnesium</keyword>
<evidence type="ECO:0000313" key="15">
    <source>
        <dbReference type="EMBL" id="KGN93394.1"/>
    </source>
</evidence>
<dbReference type="InterPro" id="IPR050124">
    <property type="entry name" value="tRNA_CCA-adding_enzyme"/>
</dbReference>
<dbReference type="PANTHER" id="PTHR47545:SF1">
    <property type="entry name" value="MULTIFUNCTIONAL CCA PROTEIN"/>
    <property type="match status" value="1"/>
</dbReference>
<keyword evidence="8" id="KW-0067">ATP-binding</keyword>
<protein>
    <submittedName>
        <fullName evidence="15">tRNA nucleotidyltransferase</fullName>
    </submittedName>
</protein>
<feature type="domain" description="tRNA nucleotidyltransferase/poly(A) polymerase RNA and SrmB- binding" evidence="14">
    <location>
        <begin position="180"/>
        <end position="238"/>
    </location>
</feature>
<keyword evidence="6" id="KW-0547">Nucleotide-binding</keyword>
<evidence type="ECO:0000259" key="12">
    <source>
        <dbReference type="Pfam" id="PF01743"/>
    </source>
</evidence>
<dbReference type="Pfam" id="PF12627">
    <property type="entry name" value="PolyA_pol_RNAbd"/>
    <property type="match status" value="1"/>
</dbReference>
<dbReference type="SUPFAM" id="SSF81891">
    <property type="entry name" value="Poly A polymerase C-terminal region-like"/>
    <property type="match status" value="1"/>
</dbReference>
<evidence type="ECO:0000256" key="8">
    <source>
        <dbReference type="ARBA" id="ARBA00022840"/>
    </source>
</evidence>
<dbReference type="Pfam" id="PF01743">
    <property type="entry name" value="PolyA_pol"/>
    <property type="match status" value="1"/>
</dbReference>
<comment type="cofactor">
    <cofactor evidence="1">
        <name>Mg(2+)</name>
        <dbReference type="ChEBI" id="CHEBI:18420"/>
    </cofactor>
</comment>
<keyword evidence="7" id="KW-0692">RNA repair</keyword>
<dbReference type="InterPro" id="IPR043519">
    <property type="entry name" value="NT_sf"/>
</dbReference>
<comment type="caution">
    <text evidence="15">The sequence shown here is derived from an EMBL/GenBank/DDBJ whole genome shotgun (WGS) entry which is preliminary data.</text>
</comment>
<evidence type="ECO:0000256" key="7">
    <source>
        <dbReference type="ARBA" id="ARBA00022800"/>
    </source>
</evidence>
<evidence type="ECO:0000256" key="10">
    <source>
        <dbReference type="ARBA" id="ARBA00022884"/>
    </source>
</evidence>
<gene>
    <name evidence="15" type="ORF">HQ43_01800</name>
</gene>
<reference evidence="15 16" key="1">
    <citation type="submission" date="2014-08" db="EMBL/GenBank/DDBJ databases">
        <title>Porphyromonas canoris strain:OH2762 Genome sequencing.</title>
        <authorList>
            <person name="Wallis C."/>
            <person name="Deusch O."/>
            <person name="O'Flynn C."/>
            <person name="Davis I."/>
            <person name="Jospin G."/>
            <person name="Darling A.E."/>
            <person name="Coil D.A."/>
            <person name="Alexiev A."/>
            <person name="Horsfall A."/>
            <person name="Kirkwood N."/>
            <person name="Harris S."/>
            <person name="Eisen J.A."/>
        </authorList>
    </citation>
    <scope>NUCLEOTIDE SEQUENCE [LARGE SCALE GENOMIC DNA]</scope>
    <source>
        <strain evidence="16">COT-108 OH2762</strain>
    </source>
</reference>
<evidence type="ECO:0000256" key="2">
    <source>
        <dbReference type="ARBA" id="ARBA00022679"/>
    </source>
</evidence>
<evidence type="ECO:0000256" key="4">
    <source>
        <dbReference type="ARBA" id="ARBA00022695"/>
    </source>
</evidence>
<evidence type="ECO:0000313" key="16">
    <source>
        <dbReference type="Proteomes" id="UP000030101"/>
    </source>
</evidence>
<dbReference type="InterPro" id="IPR002646">
    <property type="entry name" value="PolA_pol_head_dom"/>
</dbReference>
<dbReference type="Pfam" id="PF01966">
    <property type="entry name" value="HD"/>
    <property type="match status" value="1"/>
</dbReference>
<evidence type="ECO:0000256" key="5">
    <source>
        <dbReference type="ARBA" id="ARBA00022723"/>
    </source>
</evidence>
<dbReference type="Gene3D" id="1.10.3090.10">
    <property type="entry name" value="cca-adding enzyme, domain 2"/>
    <property type="match status" value="1"/>
</dbReference>
<dbReference type="PANTHER" id="PTHR47545">
    <property type="entry name" value="MULTIFUNCTIONAL CCA PROTEIN"/>
    <property type="match status" value="1"/>
</dbReference>
<dbReference type="CDD" id="cd00077">
    <property type="entry name" value="HDc"/>
    <property type="match status" value="1"/>
</dbReference>
<keyword evidence="16" id="KW-1185">Reference proteome</keyword>
<evidence type="ECO:0000256" key="1">
    <source>
        <dbReference type="ARBA" id="ARBA00001946"/>
    </source>
</evidence>
<evidence type="ECO:0000259" key="14">
    <source>
        <dbReference type="Pfam" id="PF12627"/>
    </source>
</evidence>
<dbReference type="EMBL" id="JQZV01000003">
    <property type="protein sequence ID" value="KGN93394.1"/>
    <property type="molecule type" value="Genomic_DNA"/>
</dbReference>
<keyword evidence="2 11" id="KW-0808">Transferase</keyword>
<keyword evidence="3" id="KW-0819">tRNA processing</keyword>
<keyword evidence="5" id="KW-0479">Metal-binding</keyword>
<dbReference type="Gene3D" id="3.30.460.10">
    <property type="entry name" value="Beta Polymerase, domain 2"/>
    <property type="match status" value="1"/>
</dbReference>
<organism evidence="15 16">
    <name type="scientific">Porphyromonas canoris</name>
    <dbReference type="NCBI Taxonomy" id="36875"/>
    <lineage>
        <taxon>Bacteria</taxon>
        <taxon>Pseudomonadati</taxon>
        <taxon>Bacteroidota</taxon>
        <taxon>Bacteroidia</taxon>
        <taxon>Bacteroidales</taxon>
        <taxon>Porphyromonadaceae</taxon>
        <taxon>Porphyromonas</taxon>
    </lineage>
</organism>
<proteinExistence type="inferred from homology"/>
<dbReference type="InterPro" id="IPR006674">
    <property type="entry name" value="HD_domain"/>
</dbReference>
<dbReference type="InterPro" id="IPR032828">
    <property type="entry name" value="PolyA_RNA-bd"/>
</dbReference>
<dbReference type="Gene3D" id="1.10.246.80">
    <property type="match status" value="1"/>
</dbReference>
<keyword evidence="4" id="KW-0548">Nucleotidyltransferase</keyword>
<name>A0ABR4XN64_9PORP</name>
<feature type="domain" description="Poly A polymerase head" evidence="12">
    <location>
        <begin position="24"/>
        <end position="152"/>
    </location>
</feature>
<dbReference type="InterPro" id="IPR003607">
    <property type="entry name" value="HD/PDEase_dom"/>
</dbReference>
<evidence type="ECO:0000256" key="11">
    <source>
        <dbReference type="RuleBase" id="RU003953"/>
    </source>
</evidence>
<evidence type="ECO:0000256" key="9">
    <source>
        <dbReference type="ARBA" id="ARBA00022842"/>
    </source>
</evidence>
<dbReference type="InterPro" id="IPR006675">
    <property type="entry name" value="HDIG_dom"/>
</dbReference>
<accession>A0ABR4XN64</accession>
<dbReference type="CDD" id="cd05398">
    <property type="entry name" value="NT_ClassII-CCAase"/>
    <property type="match status" value="1"/>
</dbReference>
<dbReference type="NCBIfam" id="TIGR00277">
    <property type="entry name" value="HDIG"/>
    <property type="match status" value="1"/>
</dbReference>
<comment type="similarity">
    <text evidence="11">Belongs to the tRNA nucleotidyltransferase/poly(A) polymerase family.</text>
</comment>
<evidence type="ECO:0000259" key="13">
    <source>
        <dbReference type="Pfam" id="PF01966"/>
    </source>
</evidence>
<dbReference type="Proteomes" id="UP000030101">
    <property type="component" value="Unassembled WGS sequence"/>
</dbReference>